<dbReference type="InterPro" id="IPR021278">
    <property type="entry name" value="ATP19"/>
</dbReference>
<evidence type="ECO:0000256" key="2">
    <source>
        <dbReference type="ARBA" id="ARBA00023128"/>
    </source>
</evidence>
<organism evidence="5 6">
    <name type="scientific">Epicoccum nigrum</name>
    <name type="common">Soil fungus</name>
    <name type="synonym">Epicoccum purpurascens</name>
    <dbReference type="NCBI Taxonomy" id="105696"/>
    <lineage>
        <taxon>Eukaryota</taxon>
        <taxon>Fungi</taxon>
        <taxon>Dikarya</taxon>
        <taxon>Ascomycota</taxon>
        <taxon>Pezizomycotina</taxon>
        <taxon>Dothideomycetes</taxon>
        <taxon>Pleosporomycetidae</taxon>
        <taxon>Pleosporales</taxon>
        <taxon>Pleosporineae</taxon>
        <taxon>Didymellaceae</taxon>
        <taxon>Epicoccum</taxon>
    </lineage>
</organism>
<dbReference type="EMBL" id="KZ107848">
    <property type="protein sequence ID" value="OSS47501.1"/>
    <property type="molecule type" value="Genomic_DNA"/>
</dbReference>
<comment type="subcellular location">
    <subcellularLocation>
        <location evidence="1">Mitochondrion membrane</location>
    </subcellularLocation>
</comment>
<dbReference type="GO" id="GO:0031966">
    <property type="term" value="C:mitochondrial membrane"/>
    <property type="evidence" value="ECO:0007669"/>
    <property type="project" value="UniProtKB-SubCell"/>
</dbReference>
<protein>
    <recommendedName>
        <fullName evidence="7">ATP synthase subunit K, mitochondrial</fullName>
    </recommendedName>
</protein>
<reference evidence="5 6" key="1">
    <citation type="journal article" date="2017" name="Genome Announc.">
        <title>Genome sequence of the saprophytic ascomycete Epicoccum nigrum ICMP 19927 strain isolated from New Zealand.</title>
        <authorList>
            <person name="Fokin M."/>
            <person name="Fleetwood D."/>
            <person name="Weir B.S."/>
            <person name="Villas-Boas S.G."/>
        </authorList>
    </citation>
    <scope>NUCLEOTIDE SEQUENCE [LARGE SCALE GENOMIC DNA]</scope>
    <source>
        <strain evidence="5 6">ICMP 19927</strain>
    </source>
</reference>
<evidence type="ECO:0000313" key="6">
    <source>
        <dbReference type="Proteomes" id="UP000193240"/>
    </source>
</evidence>
<sequence>MVAMYTIAGRQVGSHVLAIATLATTFSTAAFFMAGGDKADKSLPPINAKNKDEESFVKSFVQKAEEKVEKVTGKH</sequence>
<proteinExistence type="predicted"/>
<dbReference type="PANTHER" id="PTHR28074:SF1">
    <property type="entry name" value="ATP SYNTHASE SUBUNIT K, MITOCHONDRIAL"/>
    <property type="match status" value="1"/>
</dbReference>
<evidence type="ECO:0000313" key="5">
    <source>
        <dbReference type="EMBL" id="OSS47501.1"/>
    </source>
</evidence>
<dbReference type="AlphaFoldDB" id="A0A1Y2LUI8"/>
<evidence type="ECO:0000256" key="1">
    <source>
        <dbReference type="ARBA" id="ARBA00004325"/>
    </source>
</evidence>
<dbReference type="PANTHER" id="PTHR28074">
    <property type="entry name" value="ATP SYNTHASE SUBUNIT K, MITOCHONDRIAL"/>
    <property type="match status" value="1"/>
</dbReference>
<evidence type="ECO:0000256" key="4">
    <source>
        <dbReference type="SAM" id="Phobius"/>
    </source>
</evidence>
<keyword evidence="3 4" id="KW-0472">Membrane</keyword>
<dbReference type="OrthoDB" id="2094445at2759"/>
<dbReference type="InParanoid" id="A0A1Y2LUI8"/>
<evidence type="ECO:0008006" key="7">
    <source>
        <dbReference type="Google" id="ProtNLM"/>
    </source>
</evidence>
<accession>A0A1Y2LUI8</accession>
<keyword evidence="4" id="KW-0812">Transmembrane</keyword>
<name>A0A1Y2LUI8_EPING</name>
<keyword evidence="6" id="KW-1185">Reference proteome</keyword>
<dbReference type="GO" id="GO:0015986">
    <property type="term" value="P:proton motive force-driven ATP synthesis"/>
    <property type="evidence" value="ECO:0007669"/>
    <property type="project" value="TreeGrafter"/>
</dbReference>
<dbReference type="OMA" id="RQVGSHY"/>
<keyword evidence="4" id="KW-1133">Transmembrane helix</keyword>
<dbReference type="STRING" id="105696.A0A1Y2LUI8"/>
<dbReference type="Pfam" id="PF11022">
    <property type="entry name" value="ATP19"/>
    <property type="match status" value="1"/>
</dbReference>
<dbReference type="Proteomes" id="UP000193240">
    <property type="component" value="Unassembled WGS sequence"/>
</dbReference>
<keyword evidence="2" id="KW-0496">Mitochondrion</keyword>
<feature type="transmembrane region" description="Helical" evidence="4">
    <location>
        <begin position="12"/>
        <end position="34"/>
    </location>
</feature>
<gene>
    <name evidence="5" type="ORF">B5807_07375</name>
</gene>
<evidence type="ECO:0000256" key="3">
    <source>
        <dbReference type="ARBA" id="ARBA00023136"/>
    </source>
</evidence>